<evidence type="ECO:0000256" key="1">
    <source>
        <dbReference type="ARBA" id="ARBA00022468"/>
    </source>
</evidence>
<sequence>MTSYKNRLLELMKNEDLGNNVCADCRVELNTEGNDNWASYNLGVFLCVNCAAIHRMLGAHLSKVKSIQLDQWNKDQVEFMECHGNAPSWNFYEQNVPPCYRRPLEKDPQVLREQWIRAKYERLEFQDIEKQTYLTGKKSGMMFKRGKGDSKFMARFFILDEEKNSLVYYTKHDNLPLLKKFVVEKLKKRTPKATIPLFKLKAVFVPEKIGNPNGLQLTYKDSENYTRNIYVYSDSGKEIVEWYTAIRNANYNMMKVAYPDKTDKELQKGLLNDFSREGYLCKTGPKGSEGYRRRWFTLDKRNLHYYNDPLDAHPLKTVFIGSKSDRFACREGVPPGTLDQGFSFTLATPDREYYLSAETETDREKWMKALLALVNNPVNPQDYDKPN</sequence>
<dbReference type="InterPro" id="IPR037278">
    <property type="entry name" value="ARFGAP/RecO"/>
</dbReference>
<dbReference type="PANTHER" id="PTHR46021:SF2">
    <property type="entry name" value="ARF-GAP WITH DUAL PH DOMAIN-CONTAINING PROTEIN 1"/>
    <property type="match status" value="1"/>
</dbReference>
<dbReference type="SMART" id="SM00105">
    <property type="entry name" value="ArfGap"/>
    <property type="match status" value="1"/>
</dbReference>
<dbReference type="SUPFAM" id="SSF50729">
    <property type="entry name" value="PH domain-like"/>
    <property type="match status" value="2"/>
</dbReference>
<dbReference type="GO" id="GO:0005096">
    <property type="term" value="F:GTPase activator activity"/>
    <property type="evidence" value="ECO:0007669"/>
    <property type="project" value="UniProtKB-KW"/>
</dbReference>
<keyword evidence="1" id="KW-0343">GTPase activation</keyword>
<dbReference type="SMART" id="SM00233">
    <property type="entry name" value="PH"/>
    <property type="match status" value="2"/>
</dbReference>
<accession>A0A9Q1C3Q1</accession>
<name>A0A9Q1C3Q1_HOLLE</name>
<keyword evidence="3 5" id="KW-0863">Zinc-finger</keyword>
<proteinExistence type="predicted"/>
<dbReference type="EMBL" id="JAIZAY010000008">
    <property type="protein sequence ID" value="KAJ8038081.1"/>
    <property type="molecule type" value="Genomic_DNA"/>
</dbReference>
<dbReference type="PANTHER" id="PTHR46021">
    <property type="entry name" value="ARF-GAP WITH DUAL PH DOMAIN-CONTAINING PROTEIN 1-LIKE PROTEIN"/>
    <property type="match status" value="1"/>
</dbReference>
<dbReference type="GO" id="GO:1902936">
    <property type="term" value="F:phosphatidylinositol bisphosphate binding"/>
    <property type="evidence" value="ECO:0007669"/>
    <property type="project" value="InterPro"/>
</dbReference>
<feature type="domain" description="PH" evidence="6">
    <location>
        <begin position="273"/>
        <end position="375"/>
    </location>
</feature>
<dbReference type="FunFam" id="1.10.220.150:FF:000009">
    <property type="entry name" value="stromal membrane-associated protein 1 isoform X1"/>
    <property type="match status" value="1"/>
</dbReference>
<evidence type="ECO:0000256" key="4">
    <source>
        <dbReference type="ARBA" id="ARBA00022833"/>
    </source>
</evidence>
<gene>
    <name evidence="8" type="ORF">HOLleu_19057</name>
</gene>
<dbReference type="SUPFAM" id="SSF57863">
    <property type="entry name" value="ArfGap/RecO-like zinc finger"/>
    <property type="match status" value="1"/>
</dbReference>
<evidence type="ECO:0000313" key="9">
    <source>
        <dbReference type="Proteomes" id="UP001152320"/>
    </source>
</evidence>
<evidence type="ECO:0000313" key="8">
    <source>
        <dbReference type="EMBL" id="KAJ8038081.1"/>
    </source>
</evidence>
<dbReference type="InterPro" id="IPR011993">
    <property type="entry name" value="PH-like_dom_sf"/>
</dbReference>
<dbReference type="GO" id="GO:0005547">
    <property type="term" value="F:phosphatidylinositol-3,4,5-trisphosphate binding"/>
    <property type="evidence" value="ECO:0007669"/>
    <property type="project" value="TreeGrafter"/>
</dbReference>
<feature type="domain" description="PH" evidence="6">
    <location>
        <begin position="135"/>
        <end position="251"/>
    </location>
</feature>
<dbReference type="InterPro" id="IPR038508">
    <property type="entry name" value="ArfGAP_dom_sf"/>
</dbReference>
<dbReference type="Gene3D" id="1.10.220.150">
    <property type="entry name" value="Arf GTPase activating protein"/>
    <property type="match status" value="1"/>
</dbReference>
<comment type="caution">
    <text evidence="8">The sequence shown here is derived from an EMBL/GenBank/DDBJ whole genome shotgun (WGS) entry which is preliminary data.</text>
</comment>
<dbReference type="Pfam" id="PF01412">
    <property type="entry name" value="ArfGap"/>
    <property type="match status" value="1"/>
</dbReference>
<evidence type="ECO:0000256" key="3">
    <source>
        <dbReference type="ARBA" id="ARBA00022771"/>
    </source>
</evidence>
<dbReference type="PROSITE" id="PS50115">
    <property type="entry name" value="ARFGAP"/>
    <property type="match status" value="1"/>
</dbReference>
<dbReference type="InterPro" id="IPR052589">
    <property type="entry name" value="Arf-GAP_dual-PH_domain"/>
</dbReference>
<dbReference type="GO" id="GO:0005737">
    <property type="term" value="C:cytoplasm"/>
    <property type="evidence" value="ECO:0007669"/>
    <property type="project" value="TreeGrafter"/>
</dbReference>
<dbReference type="Gene3D" id="2.30.29.30">
    <property type="entry name" value="Pleckstrin-homology domain (PH domain)/Phosphotyrosine-binding domain (PTB)"/>
    <property type="match status" value="2"/>
</dbReference>
<feature type="domain" description="Arf-GAP" evidence="7">
    <location>
        <begin position="6"/>
        <end position="133"/>
    </location>
</feature>
<dbReference type="Proteomes" id="UP001152320">
    <property type="component" value="Chromosome 8"/>
</dbReference>
<dbReference type="GO" id="GO:0005886">
    <property type="term" value="C:plasma membrane"/>
    <property type="evidence" value="ECO:0007669"/>
    <property type="project" value="TreeGrafter"/>
</dbReference>
<dbReference type="Pfam" id="PF00169">
    <property type="entry name" value="PH"/>
    <property type="match status" value="2"/>
</dbReference>
<dbReference type="PRINTS" id="PR00405">
    <property type="entry name" value="REVINTRACTNG"/>
</dbReference>
<keyword evidence="2" id="KW-0479">Metal-binding</keyword>
<dbReference type="OrthoDB" id="10266696at2759"/>
<protein>
    <submittedName>
        <fullName evidence="8">Arf-GAP with dual PH domain-containing protein 1</fullName>
    </submittedName>
</protein>
<dbReference type="PROSITE" id="PS50003">
    <property type="entry name" value="PH_DOMAIN"/>
    <property type="match status" value="2"/>
</dbReference>
<dbReference type="GO" id="GO:0008270">
    <property type="term" value="F:zinc ion binding"/>
    <property type="evidence" value="ECO:0007669"/>
    <property type="project" value="UniProtKB-KW"/>
</dbReference>
<keyword evidence="9" id="KW-1185">Reference proteome</keyword>
<dbReference type="FunFam" id="2.30.29.30:FF:000099">
    <property type="entry name" value="Arf-GAP with dual PH domain-containing protein 1"/>
    <property type="match status" value="1"/>
</dbReference>
<evidence type="ECO:0000256" key="2">
    <source>
        <dbReference type="ARBA" id="ARBA00022723"/>
    </source>
</evidence>
<dbReference type="InterPro" id="IPR037849">
    <property type="entry name" value="PH1_ADAP"/>
</dbReference>
<keyword evidence="4" id="KW-0862">Zinc</keyword>
<reference evidence="8" key="1">
    <citation type="submission" date="2021-10" db="EMBL/GenBank/DDBJ databases">
        <title>Tropical sea cucumber genome reveals ecological adaptation and Cuvierian tubules defense mechanism.</title>
        <authorList>
            <person name="Chen T."/>
        </authorList>
    </citation>
    <scope>NUCLEOTIDE SEQUENCE</scope>
    <source>
        <strain evidence="8">Nanhai2018</strain>
        <tissue evidence="8">Muscle</tissue>
    </source>
</reference>
<evidence type="ECO:0000259" key="7">
    <source>
        <dbReference type="PROSITE" id="PS50115"/>
    </source>
</evidence>
<organism evidence="8 9">
    <name type="scientific">Holothuria leucospilota</name>
    <name type="common">Black long sea cucumber</name>
    <name type="synonym">Mertensiothuria leucospilota</name>
    <dbReference type="NCBI Taxonomy" id="206669"/>
    <lineage>
        <taxon>Eukaryota</taxon>
        <taxon>Metazoa</taxon>
        <taxon>Echinodermata</taxon>
        <taxon>Eleutherozoa</taxon>
        <taxon>Echinozoa</taxon>
        <taxon>Holothuroidea</taxon>
        <taxon>Aspidochirotacea</taxon>
        <taxon>Aspidochirotida</taxon>
        <taxon>Holothuriidae</taxon>
        <taxon>Holothuria</taxon>
    </lineage>
</organism>
<dbReference type="InterPro" id="IPR001164">
    <property type="entry name" value="ArfGAP_dom"/>
</dbReference>
<evidence type="ECO:0000259" key="6">
    <source>
        <dbReference type="PROSITE" id="PS50003"/>
    </source>
</evidence>
<evidence type="ECO:0000256" key="5">
    <source>
        <dbReference type="PROSITE-ProRule" id="PRU00288"/>
    </source>
</evidence>
<dbReference type="AlphaFoldDB" id="A0A9Q1C3Q1"/>
<dbReference type="CDD" id="cd13252">
    <property type="entry name" value="PH1_ADAP"/>
    <property type="match status" value="1"/>
</dbReference>
<dbReference type="InterPro" id="IPR001849">
    <property type="entry name" value="PH_domain"/>
</dbReference>